<sequence length="148" mass="15372">MFAYPSVPPPPADPGPAEPLLPPKPRGPLVDLLLTVVLVALEGALAVVGLYALLIRAWDTGGSTGPKPYDWVPVLAVAGFAAGLLLVTVLACRSRLPITATVHGMLLAGLLLLVAGGYAYDHRHDTRPTPLPSDYRPCFSGSNDCPGG</sequence>
<keyword evidence="2" id="KW-0812">Transmembrane</keyword>
<keyword evidence="5" id="KW-1185">Reference proteome</keyword>
<feature type="transmembrane region" description="Helical" evidence="2">
    <location>
        <begin position="74"/>
        <end position="92"/>
    </location>
</feature>
<feature type="transmembrane region" description="Helical" evidence="2">
    <location>
        <begin position="32"/>
        <end position="54"/>
    </location>
</feature>
<gene>
    <name evidence="4" type="ORF">FB465_2823</name>
</gene>
<evidence type="ECO:0000313" key="5">
    <source>
        <dbReference type="Proteomes" id="UP000318416"/>
    </source>
</evidence>
<keyword evidence="2" id="KW-1133">Transmembrane helix</keyword>
<protein>
    <recommendedName>
        <fullName evidence="3">DUF6234 domain-containing protein</fullName>
    </recommendedName>
</protein>
<evidence type="ECO:0000313" key="4">
    <source>
        <dbReference type="EMBL" id="TWE17785.1"/>
    </source>
</evidence>
<dbReference type="AlphaFoldDB" id="A0A561EQ98"/>
<keyword evidence="2" id="KW-0472">Membrane</keyword>
<accession>A0A561EQ98</accession>
<evidence type="ECO:0000256" key="1">
    <source>
        <dbReference type="SAM" id="MobiDB-lite"/>
    </source>
</evidence>
<feature type="domain" description="DUF6234" evidence="3">
    <location>
        <begin position="30"/>
        <end position="145"/>
    </location>
</feature>
<proteinExistence type="predicted"/>
<comment type="caution">
    <text evidence="4">The sequence shown here is derived from an EMBL/GenBank/DDBJ whole genome shotgun (WGS) entry which is preliminary data.</text>
</comment>
<reference evidence="4 5" key="1">
    <citation type="submission" date="2019-06" db="EMBL/GenBank/DDBJ databases">
        <title>Sequencing the genomes of 1000 actinobacteria strains.</title>
        <authorList>
            <person name="Klenk H.-P."/>
        </authorList>
    </citation>
    <scope>NUCLEOTIDE SEQUENCE [LARGE SCALE GENOMIC DNA]</scope>
    <source>
        <strain evidence="4 5">DSM 41649</strain>
    </source>
</reference>
<dbReference type="InterPro" id="IPR046201">
    <property type="entry name" value="DUF6234"/>
</dbReference>
<dbReference type="RefSeq" id="WP_145790721.1">
    <property type="nucleotide sequence ID" value="NZ_BAAABR010000048.1"/>
</dbReference>
<evidence type="ECO:0000259" key="3">
    <source>
        <dbReference type="Pfam" id="PF19747"/>
    </source>
</evidence>
<name>A0A561EQ98_9ACTN</name>
<feature type="region of interest" description="Disordered" evidence="1">
    <location>
        <begin position="1"/>
        <end position="21"/>
    </location>
</feature>
<dbReference type="EMBL" id="VIVR01000001">
    <property type="protein sequence ID" value="TWE17785.1"/>
    <property type="molecule type" value="Genomic_DNA"/>
</dbReference>
<organism evidence="4 5">
    <name type="scientific">Kitasatospora atroaurantiaca</name>
    <dbReference type="NCBI Taxonomy" id="285545"/>
    <lineage>
        <taxon>Bacteria</taxon>
        <taxon>Bacillati</taxon>
        <taxon>Actinomycetota</taxon>
        <taxon>Actinomycetes</taxon>
        <taxon>Kitasatosporales</taxon>
        <taxon>Streptomycetaceae</taxon>
        <taxon>Kitasatospora</taxon>
    </lineage>
</organism>
<dbReference type="Proteomes" id="UP000318416">
    <property type="component" value="Unassembled WGS sequence"/>
</dbReference>
<dbReference type="Pfam" id="PF19747">
    <property type="entry name" value="DUF6234"/>
    <property type="match status" value="1"/>
</dbReference>
<feature type="transmembrane region" description="Helical" evidence="2">
    <location>
        <begin position="104"/>
        <end position="120"/>
    </location>
</feature>
<evidence type="ECO:0000256" key="2">
    <source>
        <dbReference type="SAM" id="Phobius"/>
    </source>
</evidence>